<feature type="transmembrane region" description="Helical" evidence="1">
    <location>
        <begin position="12"/>
        <end position="31"/>
    </location>
</feature>
<organism evidence="2 3">
    <name type="scientific">Opisthorchis viverrini</name>
    <name type="common">Southeast Asian liver fluke</name>
    <dbReference type="NCBI Taxonomy" id="6198"/>
    <lineage>
        <taxon>Eukaryota</taxon>
        <taxon>Metazoa</taxon>
        <taxon>Spiralia</taxon>
        <taxon>Lophotrochozoa</taxon>
        <taxon>Platyhelminthes</taxon>
        <taxon>Trematoda</taxon>
        <taxon>Digenea</taxon>
        <taxon>Opisthorchiida</taxon>
        <taxon>Opisthorchiata</taxon>
        <taxon>Opisthorchiidae</taxon>
        <taxon>Opisthorchis</taxon>
    </lineage>
</organism>
<dbReference type="EMBL" id="KL596771">
    <property type="protein sequence ID" value="KER25613.1"/>
    <property type="molecule type" value="Genomic_DNA"/>
</dbReference>
<evidence type="ECO:0000313" key="3">
    <source>
        <dbReference type="Proteomes" id="UP000054324"/>
    </source>
</evidence>
<accession>A0A074ZEK8</accession>
<keyword evidence="3" id="KW-1185">Reference proteome</keyword>
<dbReference type="AlphaFoldDB" id="A0A074ZEK8"/>
<gene>
    <name evidence="2" type="ORF">T265_14180</name>
</gene>
<dbReference type="OrthoDB" id="10063766at2759"/>
<protein>
    <submittedName>
        <fullName evidence="2">Uncharacterized protein</fullName>
    </submittedName>
</protein>
<dbReference type="Proteomes" id="UP000054324">
    <property type="component" value="Unassembled WGS sequence"/>
</dbReference>
<dbReference type="CTD" id="20328346"/>
<keyword evidence="1" id="KW-0472">Membrane</keyword>
<keyword evidence="1" id="KW-0812">Transmembrane</keyword>
<dbReference type="KEGG" id="ovi:T265_14180"/>
<sequence length="405" mass="45517">MFGVGCNVWQTLGSSGATSGVGGSYFLFGYIRATCYPAQNSGFLVRLVILIYVRNLILTQILASKYQSFTEKITGEIENREFQAIQTTHENVLWAHSACSQEIELSTAHISTKSNQRGSKPVKRKHCRAPSTAYTKYNRDLPTRVAATDSFASNLSFSLHHQKSAQKTFAILQMVRRTFSRITRMVFQILHEAYVRPLLEYANQVFYSGRTKYFTIIGRVQRAATKMFAGLKSVDYETPLAVLDLFPRTLFEQSLANRLFTVDPANTRRGHGKEILKLRAHTFIRQNFLISGNSCNEVQSATRHLFIRILALASILPRTENMKSSATPVFHLSFITAAERQGPNQPRNLGQKPRSCVSIRESVKPENSGLWPVNNVLGNVAAVRLSGIVALGGYKHEMSCVDWYH</sequence>
<evidence type="ECO:0000256" key="1">
    <source>
        <dbReference type="SAM" id="Phobius"/>
    </source>
</evidence>
<evidence type="ECO:0000313" key="2">
    <source>
        <dbReference type="EMBL" id="KER25613.1"/>
    </source>
</evidence>
<feature type="transmembrane region" description="Helical" evidence="1">
    <location>
        <begin position="43"/>
        <end position="63"/>
    </location>
</feature>
<name>A0A074ZEK8_OPIVI</name>
<proteinExistence type="predicted"/>
<reference evidence="2 3" key="1">
    <citation type="submission" date="2013-11" db="EMBL/GenBank/DDBJ databases">
        <title>Opisthorchis viverrini - life in the bile duct.</title>
        <authorList>
            <person name="Young N.D."/>
            <person name="Nagarajan N."/>
            <person name="Lin S.J."/>
            <person name="Korhonen P.K."/>
            <person name="Jex A.R."/>
            <person name="Hall R.S."/>
            <person name="Safavi-Hemami H."/>
            <person name="Kaewkong W."/>
            <person name="Bertrand D."/>
            <person name="Gao S."/>
            <person name="Seet Q."/>
            <person name="Wongkham S."/>
            <person name="Teh B.T."/>
            <person name="Wongkham C."/>
            <person name="Intapan P.M."/>
            <person name="Maleewong W."/>
            <person name="Yang X."/>
            <person name="Hu M."/>
            <person name="Wang Z."/>
            <person name="Hofmann A."/>
            <person name="Sternberg P.W."/>
            <person name="Tan P."/>
            <person name="Wang J."/>
            <person name="Gasser R.B."/>
        </authorList>
    </citation>
    <scope>NUCLEOTIDE SEQUENCE [LARGE SCALE GENOMIC DNA]</scope>
</reference>
<keyword evidence="1" id="KW-1133">Transmembrane helix</keyword>
<dbReference type="RefSeq" id="XP_009170652.1">
    <property type="nucleotide sequence ID" value="XM_009172388.1"/>
</dbReference>
<dbReference type="GeneID" id="20328346"/>
<dbReference type="STRING" id="6198.A0A074ZEK8"/>